<organism evidence="1 2">
    <name type="scientific">Phocaeicola faecium</name>
    <dbReference type="NCBI Taxonomy" id="2762213"/>
    <lineage>
        <taxon>Bacteria</taxon>
        <taxon>Pseudomonadati</taxon>
        <taxon>Bacteroidota</taxon>
        <taxon>Bacteroidia</taxon>
        <taxon>Bacteroidales</taxon>
        <taxon>Bacteroidaceae</taxon>
        <taxon>Phocaeicola</taxon>
    </lineage>
</organism>
<sequence>MQHRFRTYCMLVVSIVVLIAGAFPHHHHEERFCLNTDLTSCTSPLTAENETHYPGDTDSHACKTTCVTHFSFSSPSNRPFDFTPDYTFYFLTYPLLDVLEQVLSSGVSAKHVFYYIERLHGLYCVTVRSLRAPPALS</sequence>
<dbReference type="EMBL" id="JACSPQ010000010">
    <property type="protein sequence ID" value="MBD8002460.1"/>
    <property type="molecule type" value="Genomic_DNA"/>
</dbReference>
<gene>
    <name evidence="1" type="ORF">H9626_09575</name>
</gene>
<evidence type="ECO:0000313" key="1">
    <source>
        <dbReference type="EMBL" id="MBD8002460.1"/>
    </source>
</evidence>
<dbReference type="Pfam" id="PF20558">
    <property type="entry name" value="DUF6769"/>
    <property type="match status" value="1"/>
</dbReference>
<comment type="caution">
    <text evidence="1">The sequence shown here is derived from an EMBL/GenBank/DDBJ whole genome shotgun (WGS) entry which is preliminary data.</text>
</comment>
<accession>A0ABR8VCJ2</accession>
<protein>
    <submittedName>
        <fullName evidence="1">Uncharacterized protein</fullName>
    </submittedName>
</protein>
<dbReference type="InterPro" id="IPR046660">
    <property type="entry name" value="DUF6769"/>
</dbReference>
<dbReference type="Proteomes" id="UP000616346">
    <property type="component" value="Unassembled WGS sequence"/>
</dbReference>
<dbReference type="RefSeq" id="WP_191710361.1">
    <property type="nucleotide sequence ID" value="NZ_JACSPQ010000010.1"/>
</dbReference>
<evidence type="ECO:0000313" key="2">
    <source>
        <dbReference type="Proteomes" id="UP000616346"/>
    </source>
</evidence>
<proteinExistence type="predicted"/>
<reference evidence="1 2" key="1">
    <citation type="submission" date="2020-08" db="EMBL/GenBank/DDBJ databases">
        <title>A Genomic Blueprint of the Chicken Gut Microbiome.</title>
        <authorList>
            <person name="Gilroy R."/>
            <person name="Ravi A."/>
            <person name="Getino M."/>
            <person name="Pursley I."/>
            <person name="Horton D.L."/>
            <person name="Alikhan N.-F."/>
            <person name="Baker D."/>
            <person name="Gharbi K."/>
            <person name="Hall N."/>
            <person name="Watson M."/>
            <person name="Adriaenssens E.M."/>
            <person name="Foster-Nyarko E."/>
            <person name="Jarju S."/>
            <person name="Secka A."/>
            <person name="Antonio M."/>
            <person name="Oren A."/>
            <person name="Chaudhuri R."/>
            <person name="La Ragione R.M."/>
            <person name="Hildebrand F."/>
            <person name="Pallen M.J."/>
        </authorList>
    </citation>
    <scope>NUCLEOTIDE SEQUENCE [LARGE SCALE GENOMIC DNA]</scope>
    <source>
        <strain evidence="1 2">Sa1YUN3</strain>
    </source>
</reference>
<keyword evidence="2" id="KW-1185">Reference proteome</keyword>
<name>A0ABR8VCJ2_9BACT</name>